<reference evidence="2" key="1">
    <citation type="submission" date="2016-11" db="UniProtKB">
        <authorList>
            <consortium name="WormBaseParasite"/>
        </authorList>
    </citation>
    <scope>IDENTIFICATION</scope>
    <source>
        <strain evidence="2">KR3021</strain>
    </source>
</reference>
<dbReference type="WBParaSite" id="RSKR_0000004500.1">
    <property type="protein sequence ID" value="RSKR_0000004500.1"/>
    <property type="gene ID" value="RSKR_0000004500"/>
</dbReference>
<organism evidence="1 2">
    <name type="scientific">Rhabditophanes sp. KR3021</name>
    <dbReference type="NCBI Taxonomy" id="114890"/>
    <lineage>
        <taxon>Eukaryota</taxon>
        <taxon>Metazoa</taxon>
        <taxon>Ecdysozoa</taxon>
        <taxon>Nematoda</taxon>
        <taxon>Chromadorea</taxon>
        <taxon>Rhabditida</taxon>
        <taxon>Tylenchina</taxon>
        <taxon>Panagrolaimomorpha</taxon>
        <taxon>Strongyloidoidea</taxon>
        <taxon>Alloionematidae</taxon>
        <taxon>Rhabditophanes</taxon>
    </lineage>
</organism>
<proteinExistence type="predicted"/>
<name>A0AC35TFM5_9BILA</name>
<protein>
    <submittedName>
        <fullName evidence="2">Protein Ycf2-like</fullName>
    </submittedName>
</protein>
<evidence type="ECO:0000313" key="2">
    <source>
        <dbReference type="WBParaSite" id="RSKR_0000004500.1"/>
    </source>
</evidence>
<accession>A0AC35TFM5</accession>
<evidence type="ECO:0000313" key="1">
    <source>
        <dbReference type="Proteomes" id="UP000095286"/>
    </source>
</evidence>
<sequence>MGNIFSKKNPEVVADDKCKELREVVSPAVVIDTTKHTCGRDIPKKETDAMSNSLAETEEVIIKHKDELSKFTFFCFKLVSAVGKISLRTSSIAADVSNFISGNTIKIQEHPDEESLGLEDTKQLENKEDLKKEKKEDLEDGDESDETSELEKGINDILVIADHPEELPTASLNFA</sequence>
<dbReference type="Proteomes" id="UP000095286">
    <property type="component" value="Unplaced"/>
</dbReference>